<gene>
    <name evidence="2" type="ORF">CHS0354_014616</name>
</gene>
<comment type="caution">
    <text evidence="2">The sequence shown here is derived from an EMBL/GenBank/DDBJ whole genome shotgun (WGS) entry which is preliminary data.</text>
</comment>
<feature type="compositionally biased region" description="Basic and acidic residues" evidence="1">
    <location>
        <begin position="110"/>
        <end position="131"/>
    </location>
</feature>
<dbReference type="EMBL" id="JAEAOA010000900">
    <property type="protein sequence ID" value="KAK3595803.1"/>
    <property type="molecule type" value="Genomic_DNA"/>
</dbReference>
<dbReference type="AlphaFoldDB" id="A0AAE0SPZ5"/>
<reference evidence="2" key="1">
    <citation type="journal article" date="2021" name="Genome Biol. Evol.">
        <title>A High-Quality Reference Genome for a Parasitic Bivalve with Doubly Uniparental Inheritance (Bivalvia: Unionida).</title>
        <authorList>
            <person name="Smith C.H."/>
        </authorList>
    </citation>
    <scope>NUCLEOTIDE SEQUENCE</scope>
    <source>
        <strain evidence="2">CHS0354</strain>
    </source>
</reference>
<feature type="compositionally biased region" description="Low complexity" evidence="1">
    <location>
        <begin position="84"/>
        <end position="95"/>
    </location>
</feature>
<name>A0AAE0SPZ5_9BIVA</name>
<reference evidence="2" key="3">
    <citation type="submission" date="2023-05" db="EMBL/GenBank/DDBJ databases">
        <authorList>
            <person name="Smith C.H."/>
        </authorList>
    </citation>
    <scope>NUCLEOTIDE SEQUENCE</scope>
    <source>
        <strain evidence="2">CHS0354</strain>
        <tissue evidence="2">Mantle</tissue>
    </source>
</reference>
<evidence type="ECO:0000313" key="2">
    <source>
        <dbReference type="EMBL" id="KAK3595803.1"/>
    </source>
</evidence>
<organism evidence="2 3">
    <name type="scientific">Potamilus streckersoni</name>
    <dbReference type="NCBI Taxonomy" id="2493646"/>
    <lineage>
        <taxon>Eukaryota</taxon>
        <taxon>Metazoa</taxon>
        <taxon>Spiralia</taxon>
        <taxon>Lophotrochozoa</taxon>
        <taxon>Mollusca</taxon>
        <taxon>Bivalvia</taxon>
        <taxon>Autobranchia</taxon>
        <taxon>Heteroconchia</taxon>
        <taxon>Palaeoheterodonta</taxon>
        <taxon>Unionida</taxon>
        <taxon>Unionoidea</taxon>
        <taxon>Unionidae</taxon>
        <taxon>Ambleminae</taxon>
        <taxon>Lampsilini</taxon>
        <taxon>Potamilus</taxon>
    </lineage>
</organism>
<feature type="region of interest" description="Disordered" evidence="1">
    <location>
        <begin position="78"/>
        <end position="131"/>
    </location>
</feature>
<protein>
    <submittedName>
        <fullName evidence="2">Uncharacterized protein</fullName>
    </submittedName>
</protein>
<evidence type="ECO:0000256" key="1">
    <source>
        <dbReference type="SAM" id="MobiDB-lite"/>
    </source>
</evidence>
<proteinExistence type="predicted"/>
<sequence length="131" mass="15133">MRDKAQRLCTFAQQMSFKIDVVDFSRTSIVPEQRHPIKWTHQGEHLEQTKQGQGMQCIPKYQMPIKINTTTRPLGVPWASSVKDSTTLDTSGTTDAWESLNDDPSAKLGHARENIQKQTKMEELRYCRKRK</sequence>
<reference evidence="2" key="2">
    <citation type="journal article" date="2021" name="Genome Biol. Evol.">
        <title>Developing a high-quality reference genome for a parasitic bivalve with doubly uniparental inheritance (Bivalvia: Unionida).</title>
        <authorList>
            <person name="Smith C.H."/>
        </authorList>
    </citation>
    <scope>NUCLEOTIDE SEQUENCE</scope>
    <source>
        <strain evidence="2">CHS0354</strain>
        <tissue evidence="2">Mantle</tissue>
    </source>
</reference>
<evidence type="ECO:0000313" key="3">
    <source>
        <dbReference type="Proteomes" id="UP001195483"/>
    </source>
</evidence>
<keyword evidence="3" id="KW-1185">Reference proteome</keyword>
<accession>A0AAE0SPZ5</accession>
<dbReference type="Proteomes" id="UP001195483">
    <property type="component" value="Unassembled WGS sequence"/>
</dbReference>